<sequence>MDVSLLVALTMVAFAANSILTRLALVDGLIGALPFAAIRIAAGAVVLCALVLLRGRAIPWRAPRRWQGVLSLTLYMVAFSVAYLGIDAGAGALILFGGVQVTMFGGAVLARQPIPPARWFGALVAFAGLCWLLWPEGGAAPSPLHAALMLAAALGWGIYSLVGQTSGPPLQATAANFALAAPLVVLPAFIVGGGGGSATVPGILLAVLSGVVTSGLGYALWYLVLPRLVPTVAALAQLSVPIIAMAGGMIFLAEPLTLRFLVAAALVLGGIAIGVLAPRRGA</sequence>
<feature type="transmembrane region" description="Helical" evidence="5">
    <location>
        <begin position="92"/>
        <end position="110"/>
    </location>
</feature>
<feature type="transmembrane region" description="Helical" evidence="5">
    <location>
        <begin position="203"/>
        <end position="225"/>
    </location>
</feature>
<gene>
    <name evidence="7" type="ORF">SAMN04488094_11618</name>
</gene>
<dbReference type="InterPro" id="IPR000620">
    <property type="entry name" value="EamA_dom"/>
</dbReference>
<feature type="transmembrane region" description="Helical" evidence="5">
    <location>
        <begin position="258"/>
        <end position="277"/>
    </location>
</feature>
<evidence type="ECO:0000256" key="5">
    <source>
        <dbReference type="SAM" id="Phobius"/>
    </source>
</evidence>
<evidence type="ECO:0000256" key="4">
    <source>
        <dbReference type="ARBA" id="ARBA00023136"/>
    </source>
</evidence>
<dbReference type="InterPro" id="IPR037185">
    <property type="entry name" value="EmrE-like"/>
</dbReference>
<evidence type="ECO:0000313" key="8">
    <source>
        <dbReference type="Proteomes" id="UP000198728"/>
    </source>
</evidence>
<evidence type="ECO:0000259" key="6">
    <source>
        <dbReference type="Pfam" id="PF00892"/>
    </source>
</evidence>
<dbReference type="STRING" id="441112.SAMN04488094_11618"/>
<feature type="transmembrane region" description="Helical" evidence="5">
    <location>
        <begin position="117"/>
        <end position="134"/>
    </location>
</feature>
<dbReference type="EMBL" id="FOLG01000016">
    <property type="protein sequence ID" value="SFD12592.1"/>
    <property type="molecule type" value="Genomic_DNA"/>
</dbReference>
<evidence type="ECO:0000256" key="2">
    <source>
        <dbReference type="ARBA" id="ARBA00022692"/>
    </source>
</evidence>
<comment type="subcellular location">
    <subcellularLocation>
        <location evidence="1">Membrane</location>
        <topology evidence="1">Multi-pass membrane protein</topology>
    </subcellularLocation>
</comment>
<feature type="transmembrane region" description="Helical" evidence="5">
    <location>
        <begin position="174"/>
        <end position="191"/>
    </location>
</feature>
<accession>A0A1I1PSD6</accession>
<dbReference type="PANTHER" id="PTHR32322:SF9">
    <property type="entry name" value="AMINO-ACID METABOLITE EFFLUX PUMP-RELATED"/>
    <property type="match status" value="1"/>
</dbReference>
<feature type="transmembrane region" description="Helical" evidence="5">
    <location>
        <begin position="232"/>
        <end position="252"/>
    </location>
</feature>
<dbReference type="AlphaFoldDB" id="A0A1I1PSD6"/>
<evidence type="ECO:0000256" key="3">
    <source>
        <dbReference type="ARBA" id="ARBA00022989"/>
    </source>
</evidence>
<dbReference type="Proteomes" id="UP000198728">
    <property type="component" value="Unassembled WGS sequence"/>
</dbReference>
<keyword evidence="2 5" id="KW-0812">Transmembrane</keyword>
<dbReference type="Pfam" id="PF00892">
    <property type="entry name" value="EamA"/>
    <property type="match status" value="1"/>
</dbReference>
<dbReference type="RefSeq" id="WP_093362498.1">
    <property type="nucleotide sequence ID" value="NZ_FOLG01000016.1"/>
</dbReference>
<name>A0A1I1PSD6_9RHOB</name>
<keyword evidence="8" id="KW-1185">Reference proteome</keyword>
<feature type="transmembrane region" description="Helical" evidence="5">
    <location>
        <begin position="146"/>
        <end position="162"/>
    </location>
</feature>
<dbReference type="GO" id="GO:0016020">
    <property type="term" value="C:membrane"/>
    <property type="evidence" value="ECO:0007669"/>
    <property type="project" value="UniProtKB-SubCell"/>
</dbReference>
<protein>
    <submittedName>
        <fullName evidence="7">Threonine/homoserine efflux transporter RhtA</fullName>
    </submittedName>
</protein>
<organism evidence="7 8">
    <name type="scientific">Tropicimonas isoalkanivorans</name>
    <dbReference type="NCBI Taxonomy" id="441112"/>
    <lineage>
        <taxon>Bacteria</taxon>
        <taxon>Pseudomonadati</taxon>
        <taxon>Pseudomonadota</taxon>
        <taxon>Alphaproteobacteria</taxon>
        <taxon>Rhodobacterales</taxon>
        <taxon>Roseobacteraceae</taxon>
        <taxon>Tropicimonas</taxon>
    </lineage>
</organism>
<dbReference type="SUPFAM" id="SSF103481">
    <property type="entry name" value="Multidrug resistance efflux transporter EmrE"/>
    <property type="match status" value="2"/>
</dbReference>
<keyword evidence="4 5" id="KW-0472">Membrane</keyword>
<keyword evidence="3 5" id="KW-1133">Transmembrane helix</keyword>
<reference evidence="7 8" key="1">
    <citation type="submission" date="2016-10" db="EMBL/GenBank/DDBJ databases">
        <authorList>
            <person name="de Groot N.N."/>
        </authorList>
    </citation>
    <scope>NUCLEOTIDE SEQUENCE [LARGE SCALE GENOMIC DNA]</scope>
    <source>
        <strain evidence="7 8">DSM 19548</strain>
    </source>
</reference>
<feature type="domain" description="EamA" evidence="6">
    <location>
        <begin position="147"/>
        <end position="273"/>
    </location>
</feature>
<dbReference type="PANTHER" id="PTHR32322">
    <property type="entry name" value="INNER MEMBRANE TRANSPORTER"/>
    <property type="match status" value="1"/>
</dbReference>
<dbReference type="OrthoDB" id="321830at2"/>
<evidence type="ECO:0000313" key="7">
    <source>
        <dbReference type="EMBL" id="SFD12592.1"/>
    </source>
</evidence>
<feature type="transmembrane region" description="Helical" evidence="5">
    <location>
        <begin position="31"/>
        <end position="53"/>
    </location>
</feature>
<dbReference type="InterPro" id="IPR050638">
    <property type="entry name" value="AA-Vitamin_Transporters"/>
</dbReference>
<evidence type="ECO:0000256" key="1">
    <source>
        <dbReference type="ARBA" id="ARBA00004141"/>
    </source>
</evidence>
<proteinExistence type="predicted"/>
<feature type="transmembrane region" description="Helical" evidence="5">
    <location>
        <begin position="65"/>
        <end position="86"/>
    </location>
</feature>